<organism evidence="3 4">
    <name type="scientific">Leptospira levettii</name>
    <dbReference type="NCBI Taxonomy" id="2023178"/>
    <lineage>
        <taxon>Bacteria</taxon>
        <taxon>Pseudomonadati</taxon>
        <taxon>Spirochaetota</taxon>
        <taxon>Spirochaetia</taxon>
        <taxon>Leptospirales</taxon>
        <taxon>Leptospiraceae</taxon>
        <taxon>Leptospira</taxon>
    </lineage>
</organism>
<dbReference type="PANTHER" id="PTHR30570">
    <property type="entry name" value="PERIPLASMIC PHOSPHATE BINDING COMPONENT OF PHOSPHATE ABC TRANSPORTER"/>
    <property type="match status" value="1"/>
</dbReference>
<dbReference type="AlphaFoldDB" id="A0AAW5VAG5"/>
<name>A0AAW5VAG5_9LEPT</name>
<proteinExistence type="predicted"/>
<dbReference type="EMBL" id="JAMQQD010000001">
    <property type="protein sequence ID" value="MCW7514236.1"/>
    <property type="molecule type" value="Genomic_DNA"/>
</dbReference>
<feature type="domain" description="PBP" evidence="2">
    <location>
        <begin position="23"/>
        <end position="278"/>
    </location>
</feature>
<evidence type="ECO:0000313" key="4">
    <source>
        <dbReference type="Proteomes" id="UP001209694"/>
    </source>
</evidence>
<accession>A0AAW5VAG5</accession>
<comment type="caution">
    <text evidence="3">The sequence shown here is derived from an EMBL/GenBank/DDBJ whole genome shotgun (WGS) entry which is preliminary data.</text>
</comment>
<gene>
    <name evidence="3" type="ORF">ND810_03640</name>
</gene>
<protein>
    <submittedName>
        <fullName evidence="3">Phosphate ABC transporter substrate-binding protein</fullName>
    </submittedName>
</protein>
<dbReference type="Pfam" id="PF12849">
    <property type="entry name" value="PBP_like_2"/>
    <property type="match status" value="1"/>
</dbReference>
<dbReference type="RefSeq" id="WP_265355795.1">
    <property type="nucleotide sequence ID" value="NZ_JAMQPS010000001.1"/>
</dbReference>
<keyword evidence="1" id="KW-0732">Signal</keyword>
<dbReference type="Proteomes" id="UP001209694">
    <property type="component" value="Unassembled WGS sequence"/>
</dbReference>
<dbReference type="SUPFAM" id="SSF53850">
    <property type="entry name" value="Periplasmic binding protein-like II"/>
    <property type="match status" value="1"/>
</dbReference>
<dbReference type="InterPro" id="IPR024370">
    <property type="entry name" value="PBP_domain"/>
</dbReference>
<dbReference type="Gene3D" id="3.40.190.10">
    <property type="entry name" value="Periplasmic binding protein-like II"/>
    <property type="match status" value="2"/>
</dbReference>
<evidence type="ECO:0000256" key="1">
    <source>
        <dbReference type="ARBA" id="ARBA00022729"/>
    </source>
</evidence>
<sequence>MKNLSLLFYILITINFVACKDKQTLKVAGSETMNSMMRFLGTEYEKVNSNVRVTVEGGGSESGIDRLRKGEIDMAVSSRALNQAEYDDLRKTGNLEIVRLAYDGVALVVNPNNPVSKLHLVQTSDIFSGKIKNWKEVGGQDAPISIVIRNDKSGTQDYFQNHILKRRDLGDKEFNTYKSNVFSPNAKIVKDNAEMAKYIQENPNSIGYMGMGSALVDHKDNLKALEYAKTSSKDEPYVTPSIRNVYDRKYKLARELFIIYKTDQGDKIDAFVTYLTSEQGQVAVLQSGYLRSSLPEVEVSAEPVK</sequence>
<reference evidence="3" key="1">
    <citation type="submission" date="2022-06" db="EMBL/GenBank/DDBJ databases">
        <title>Leptospira isolates from biofilms formed at urban environments.</title>
        <authorList>
            <person name="Ribeiro P.S."/>
            <person name="Sousa T."/>
            <person name="Carvalho N."/>
            <person name="Aburjaile F."/>
            <person name="Neves F."/>
            <person name="Oliveira D."/>
            <person name="Blanco L."/>
            <person name="Lima J."/>
            <person name="Costa F."/>
            <person name="Brenig B."/>
            <person name="Soares S."/>
            <person name="Ramos R."/>
            <person name="Goes-Neto A."/>
            <person name="Matiuzzi M."/>
            <person name="Azevedo V."/>
            <person name="Ristow P."/>
        </authorList>
    </citation>
    <scope>NUCLEOTIDE SEQUENCE</scope>
    <source>
        <strain evidence="3">VSF7</strain>
    </source>
</reference>
<dbReference type="CDD" id="cd13653">
    <property type="entry name" value="PBP2_phosphate_like_1"/>
    <property type="match status" value="1"/>
</dbReference>
<evidence type="ECO:0000259" key="2">
    <source>
        <dbReference type="Pfam" id="PF12849"/>
    </source>
</evidence>
<evidence type="ECO:0000313" key="3">
    <source>
        <dbReference type="EMBL" id="MCW7514236.1"/>
    </source>
</evidence>
<dbReference type="InterPro" id="IPR050811">
    <property type="entry name" value="Phosphate_ABC_transporter"/>
</dbReference>
<dbReference type="PANTHER" id="PTHR30570:SF1">
    <property type="entry name" value="PHOSPHATE-BINDING PROTEIN PSTS"/>
    <property type="match status" value="1"/>
</dbReference>